<sequence length="132" mass="15478">MRFVSFVAKETNSTIPFDEEAKSNRGINKMRQVVKSKIQKLKPVVEYNKRGRPHGKAAVEMHRTLGCYHMVRLLACTRVPLVNLKWTELPNDTKEQIWEAIEVAYFYILPFISDKEELKEPPKLYPFIEKPD</sequence>
<comment type="caution">
    <text evidence="1">The sequence shown here is derived from an EMBL/GenBank/DDBJ whole genome shotgun (WGS) entry which is preliminary data.</text>
</comment>
<proteinExistence type="predicted"/>
<organism evidence="1 2">
    <name type="scientific">Prunus dulcis</name>
    <name type="common">Almond</name>
    <name type="synonym">Amygdalus dulcis</name>
    <dbReference type="NCBI Taxonomy" id="3755"/>
    <lineage>
        <taxon>Eukaryota</taxon>
        <taxon>Viridiplantae</taxon>
        <taxon>Streptophyta</taxon>
        <taxon>Embryophyta</taxon>
        <taxon>Tracheophyta</taxon>
        <taxon>Spermatophyta</taxon>
        <taxon>Magnoliopsida</taxon>
        <taxon>eudicotyledons</taxon>
        <taxon>Gunneridae</taxon>
        <taxon>Pentapetalae</taxon>
        <taxon>rosids</taxon>
        <taxon>fabids</taxon>
        <taxon>Rosales</taxon>
        <taxon>Rosaceae</taxon>
        <taxon>Amygdaloideae</taxon>
        <taxon>Amygdaleae</taxon>
        <taxon>Prunus</taxon>
    </lineage>
</organism>
<dbReference type="EMBL" id="JAJFAZ020000002">
    <property type="protein sequence ID" value="KAI5344020.1"/>
    <property type="molecule type" value="Genomic_DNA"/>
</dbReference>
<name>A0AAD4ZFH4_PRUDU</name>
<dbReference type="Proteomes" id="UP001054821">
    <property type="component" value="Chromosome 2"/>
</dbReference>
<protein>
    <submittedName>
        <fullName evidence="1">Uncharacterized protein</fullName>
    </submittedName>
</protein>
<evidence type="ECO:0000313" key="2">
    <source>
        <dbReference type="Proteomes" id="UP001054821"/>
    </source>
</evidence>
<evidence type="ECO:0000313" key="1">
    <source>
        <dbReference type="EMBL" id="KAI5344020.1"/>
    </source>
</evidence>
<gene>
    <name evidence="1" type="ORF">L3X38_011897</name>
</gene>
<dbReference type="AlphaFoldDB" id="A0AAD4ZFH4"/>
<keyword evidence="2" id="KW-1185">Reference proteome</keyword>
<reference evidence="1 2" key="1">
    <citation type="journal article" date="2022" name="G3 (Bethesda)">
        <title>Whole-genome sequence and methylome profiling of the almond [Prunus dulcis (Mill.) D.A. Webb] cultivar 'Nonpareil'.</title>
        <authorList>
            <person name="D'Amico-Willman K.M."/>
            <person name="Ouma W.Z."/>
            <person name="Meulia T."/>
            <person name="Sideli G.M."/>
            <person name="Gradziel T.M."/>
            <person name="Fresnedo-Ramirez J."/>
        </authorList>
    </citation>
    <scope>NUCLEOTIDE SEQUENCE [LARGE SCALE GENOMIC DNA]</scope>
    <source>
        <strain evidence="1">Clone GOH B32 T37-40</strain>
    </source>
</reference>
<accession>A0AAD4ZFH4</accession>